<dbReference type="SUPFAM" id="SSF48264">
    <property type="entry name" value="Cytochrome P450"/>
    <property type="match status" value="1"/>
</dbReference>
<evidence type="ECO:0000256" key="7">
    <source>
        <dbReference type="ARBA" id="ARBA00023004"/>
    </source>
</evidence>
<evidence type="ECO:0000256" key="1">
    <source>
        <dbReference type="ARBA" id="ARBA00001971"/>
    </source>
</evidence>
<dbReference type="AlphaFoldDB" id="A0AAV7VRH6"/>
<dbReference type="GO" id="GO:0006805">
    <property type="term" value="P:xenobiotic metabolic process"/>
    <property type="evidence" value="ECO:0007669"/>
    <property type="project" value="TreeGrafter"/>
</dbReference>
<dbReference type="PANTHER" id="PTHR24300">
    <property type="entry name" value="CYTOCHROME P450 508A4-RELATED"/>
    <property type="match status" value="1"/>
</dbReference>
<protein>
    <submittedName>
        <fullName evidence="12">Uncharacterized protein</fullName>
    </submittedName>
</protein>
<dbReference type="PRINTS" id="PR00463">
    <property type="entry name" value="EP450I"/>
</dbReference>
<evidence type="ECO:0000256" key="5">
    <source>
        <dbReference type="ARBA" id="ARBA00022723"/>
    </source>
</evidence>
<evidence type="ECO:0000313" key="12">
    <source>
        <dbReference type="EMBL" id="KAJ1204289.1"/>
    </source>
</evidence>
<evidence type="ECO:0000256" key="8">
    <source>
        <dbReference type="ARBA" id="ARBA00023033"/>
    </source>
</evidence>
<dbReference type="EMBL" id="JANPWB010000003">
    <property type="protein sequence ID" value="KAJ1204289.1"/>
    <property type="molecule type" value="Genomic_DNA"/>
</dbReference>
<feature type="binding site" description="axial binding residue" evidence="10">
    <location>
        <position position="432"/>
    </location>
    <ligand>
        <name>heme</name>
        <dbReference type="ChEBI" id="CHEBI:30413"/>
    </ligand>
    <ligandPart>
        <name>Fe</name>
        <dbReference type="ChEBI" id="CHEBI:18248"/>
    </ligandPart>
</feature>
<keyword evidence="4 10" id="KW-0349">Heme</keyword>
<evidence type="ECO:0000313" key="13">
    <source>
        <dbReference type="Proteomes" id="UP001066276"/>
    </source>
</evidence>
<evidence type="ECO:0000256" key="11">
    <source>
        <dbReference type="RuleBase" id="RU000461"/>
    </source>
</evidence>
<dbReference type="GO" id="GO:0005506">
    <property type="term" value="F:iron ion binding"/>
    <property type="evidence" value="ECO:0007669"/>
    <property type="project" value="InterPro"/>
</dbReference>
<dbReference type="GO" id="GO:0020037">
    <property type="term" value="F:heme binding"/>
    <property type="evidence" value="ECO:0007669"/>
    <property type="project" value="InterPro"/>
</dbReference>
<evidence type="ECO:0000256" key="3">
    <source>
        <dbReference type="ARBA" id="ARBA00010617"/>
    </source>
</evidence>
<keyword evidence="9" id="KW-0472">Membrane</keyword>
<dbReference type="GO" id="GO:0016020">
    <property type="term" value="C:membrane"/>
    <property type="evidence" value="ECO:0007669"/>
    <property type="project" value="UniProtKB-SubCell"/>
</dbReference>
<dbReference type="FunFam" id="1.10.630.10:FF:000004">
    <property type="entry name" value="cytochrome P450 2D15 isoform X1"/>
    <property type="match status" value="1"/>
</dbReference>
<dbReference type="InterPro" id="IPR017972">
    <property type="entry name" value="Cyt_P450_CS"/>
</dbReference>
<comment type="similarity">
    <text evidence="3 11">Belongs to the cytochrome P450 family.</text>
</comment>
<organism evidence="12 13">
    <name type="scientific">Pleurodeles waltl</name>
    <name type="common">Iberian ribbed newt</name>
    <dbReference type="NCBI Taxonomy" id="8319"/>
    <lineage>
        <taxon>Eukaryota</taxon>
        <taxon>Metazoa</taxon>
        <taxon>Chordata</taxon>
        <taxon>Craniata</taxon>
        <taxon>Vertebrata</taxon>
        <taxon>Euteleostomi</taxon>
        <taxon>Amphibia</taxon>
        <taxon>Batrachia</taxon>
        <taxon>Caudata</taxon>
        <taxon>Salamandroidea</taxon>
        <taxon>Salamandridae</taxon>
        <taxon>Pleurodelinae</taxon>
        <taxon>Pleurodeles</taxon>
    </lineage>
</organism>
<reference evidence="12" key="1">
    <citation type="journal article" date="2022" name="bioRxiv">
        <title>Sequencing and chromosome-scale assembly of the giantPleurodeles waltlgenome.</title>
        <authorList>
            <person name="Brown T."/>
            <person name="Elewa A."/>
            <person name="Iarovenko S."/>
            <person name="Subramanian E."/>
            <person name="Araus A.J."/>
            <person name="Petzold A."/>
            <person name="Susuki M."/>
            <person name="Suzuki K.-i.T."/>
            <person name="Hayashi T."/>
            <person name="Toyoda A."/>
            <person name="Oliveira C."/>
            <person name="Osipova E."/>
            <person name="Leigh N.D."/>
            <person name="Simon A."/>
            <person name="Yun M.H."/>
        </authorList>
    </citation>
    <scope>NUCLEOTIDE SEQUENCE</scope>
    <source>
        <strain evidence="12">20211129_DDA</strain>
        <tissue evidence="12">Liver</tissue>
    </source>
</reference>
<comment type="caution">
    <text evidence="12">The sequence shown here is derived from an EMBL/GenBank/DDBJ whole genome shotgun (WGS) entry which is preliminary data.</text>
</comment>
<comment type="subcellular location">
    <subcellularLocation>
        <location evidence="2">Membrane</location>
    </subcellularLocation>
</comment>
<dbReference type="PANTHER" id="PTHR24300:SF368">
    <property type="entry name" value="CYTOCHROME P450, FAMILY 2, SUBFAMILY AB, POLYPEPTIDE 1"/>
    <property type="match status" value="1"/>
</dbReference>
<name>A0AAV7VRH6_PLEWA</name>
<dbReference type="InterPro" id="IPR050182">
    <property type="entry name" value="Cytochrome_P450_fam2"/>
</dbReference>
<proteinExistence type="inferred from homology"/>
<comment type="cofactor">
    <cofactor evidence="1 10">
        <name>heme</name>
        <dbReference type="ChEBI" id="CHEBI:30413"/>
    </cofactor>
</comment>
<keyword evidence="5 10" id="KW-0479">Metal-binding</keyword>
<evidence type="ECO:0000256" key="2">
    <source>
        <dbReference type="ARBA" id="ARBA00004370"/>
    </source>
</evidence>
<keyword evidence="7 10" id="KW-0408">Iron</keyword>
<accession>A0AAV7VRH6</accession>
<dbReference type="InterPro" id="IPR001128">
    <property type="entry name" value="Cyt_P450"/>
</dbReference>
<evidence type="ECO:0000256" key="4">
    <source>
        <dbReference type="ARBA" id="ARBA00022617"/>
    </source>
</evidence>
<evidence type="ECO:0000256" key="10">
    <source>
        <dbReference type="PIRSR" id="PIRSR602401-1"/>
    </source>
</evidence>
<dbReference type="GO" id="GO:0006082">
    <property type="term" value="P:organic acid metabolic process"/>
    <property type="evidence" value="ECO:0007669"/>
    <property type="project" value="TreeGrafter"/>
</dbReference>
<dbReference type="PRINTS" id="PR00385">
    <property type="entry name" value="P450"/>
</dbReference>
<dbReference type="Proteomes" id="UP001066276">
    <property type="component" value="Chromosome 2_1"/>
</dbReference>
<dbReference type="Pfam" id="PF00067">
    <property type="entry name" value="p450"/>
    <property type="match status" value="1"/>
</dbReference>
<gene>
    <name evidence="12" type="ORF">NDU88_008070</name>
</gene>
<dbReference type="PROSITE" id="PS00086">
    <property type="entry name" value="CYTOCHROME_P450"/>
    <property type="match status" value="1"/>
</dbReference>
<keyword evidence="6 11" id="KW-0560">Oxidoreductase</keyword>
<dbReference type="InterPro" id="IPR002401">
    <property type="entry name" value="Cyt_P450_E_grp-I"/>
</dbReference>
<keyword evidence="13" id="KW-1185">Reference proteome</keyword>
<dbReference type="InterPro" id="IPR036396">
    <property type="entry name" value="Cyt_P450_sf"/>
</dbReference>
<evidence type="ECO:0000256" key="9">
    <source>
        <dbReference type="ARBA" id="ARBA00023136"/>
    </source>
</evidence>
<dbReference type="GO" id="GO:0016712">
    <property type="term" value="F:oxidoreductase activity, acting on paired donors, with incorporation or reduction of molecular oxygen, reduced flavin or flavoprotein as one donor, and incorporation of one atom of oxygen"/>
    <property type="evidence" value="ECO:0007669"/>
    <property type="project" value="TreeGrafter"/>
</dbReference>
<keyword evidence="8 11" id="KW-0503">Monooxygenase</keyword>
<dbReference type="Gene3D" id="1.10.630.10">
    <property type="entry name" value="Cytochrome P450"/>
    <property type="match status" value="1"/>
</dbReference>
<evidence type="ECO:0000256" key="6">
    <source>
        <dbReference type="ARBA" id="ARBA00023002"/>
    </source>
</evidence>
<dbReference type="GO" id="GO:0005737">
    <property type="term" value="C:cytoplasm"/>
    <property type="evidence" value="ECO:0007669"/>
    <property type="project" value="TreeGrafter"/>
</dbReference>
<sequence length="486" mass="55487">MVVVLGLAVFLLVWFVLRFRNAISKVPPGPTPLPVLGNMWMFGFKLKFEKLIELSKTYGNVYTLWMGHTPVMVVNGFHAVKEALVHHADVFSERPAVPFFQDLCHSEGIILSNGETWKRQRRFALMALRNLGLGKKSLEWRIQNEAFRLVELFAATKGSAVDPQPLIAACVSNVISWVVFGHGFSFEDIRFHQLLKASETIAYFQGTVWGRLYDSLPWLMRRLPGPHKNVFKEYRQVSDFVKEEIEIHRENWTPDEPQDLIDFYLAELSKSVQDENMSFKEENVIQVVFDFFMAGSETTTATLAWAFLYLLANPDVQDQVKEELDAVLGLNQPVNYEDRTRLHYTNAVVHEIQRYANLVPGAILHACKRDTTFMGLPVSKGTAIYPNLGSVLCDPEQWETPQQFNPGHFLNQDGKFVCKESFLVFGTGPRVCLGERLARVELFIFFTSLIQTFKFKLPEGVTQINMDSIIGSMRQPHPFKICAVAR</sequence>